<organism evidence="2">
    <name type="scientific">Methyloraptor flagellatus</name>
    <dbReference type="NCBI Taxonomy" id="3162530"/>
    <lineage>
        <taxon>Bacteria</taxon>
        <taxon>Pseudomonadati</taxon>
        <taxon>Pseudomonadota</taxon>
        <taxon>Alphaproteobacteria</taxon>
        <taxon>Hyphomicrobiales</taxon>
        <taxon>Ancalomicrobiaceae</taxon>
        <taxon>Methyloraptor</taxon>
    </lineage>
</organism>
<dbReference type="EMBL" id="CP158568">
    <property type="protein sequence ID" value="XBY42872.1"/>
    <property type="molecule type" value="Genomic_DNA"/>
</dbReference>
<evidence type="ECO:0000313" key="2">
    <source>
        <dbReference type="EMBL" id="XBY42872.1"/>
    </source>
</evidence>
<reference evidence="2" key="1">
    <citation type="submission" date="2024-06" db="EMBL/GenBank/DDBJ databases">
        <title>Methylostella associata gen. nov., sp. nov., a novel Ancalomicrobiaceae-affiliated facultatively methylotrophic bacteria that feed on methanotrophs of the genus Methylococcus.</title>
        <authorList>
            <person name="Saltykova V."/>
            <person name="Danilova O.V."/>
            <person name="Oshkin I.Y."/>
            <person name="Belova S.E."/>
            <person name="Pimenov N.V."/>
            <person name="Dedysh S.N."/>
        </authorList>
    </citation>
    <scope>NUCLEOTIDE SEQUENCE</scope>
    <source>
        <strain evidence="2">S20</strain>
    </source>
</reference>
<keyword evidence="1" id="KW-0732">Signal</keyword>
<feature type="signal peptide" evidence="1">
    <location>
        <begin position="1"/>
        <end position="19"/>
    </location>
</feature>
<gene>
    <name evidence="2" type="ORF">ABS361_12170</name>
</gene>
<proteinExistence type="predicted"/>
<evidence type="ECO:0000256" key="1">
    <source>
        <dbReference type="SAM" id="SignalP"/>
    </source>
</evidence>
<accession>A0AAU7X5A4</accession>
<dbReference type="KEGG" id="mflg:ABS361_12170"/>
<protein>
    <recommendedName>
        <fullName evidence="3">PepSY domain-containing protein</fullName>
    </recommendedName>
</protein>
<feature type="chain" id="PRO_5043907939" description="PepSY domain-containing protein" evidence="1">
    <location>
        <begin position="20"/>
        <end position="105"/>
    </location>
</feature>
<name>A0AAU7X5A4_9HYPH</name>
<dbReference type="AlphaFoldDB" id="A0AAU7X5A4"/>
<sequence length="105" mass="11310">MLRKLALVVPLMVVSLAFGAPAPEAALAQTNECLGVDAMNAALLDGRARRLAEIRRLLEGDIVKADLCMDAGKLAYRVTLLTRDGVVKRVVLDASSGQFMTEQKK</sequence>
<dbReference type="RefSeq" id="WP_407047973.1">
    <property type="nucleotide sequence ID" value="NZ_CP158568.1"/>
</dbReference>
<evidence type="ECO:0008006" key="3">
    <source>
        <dbReference type="Google" id="ProtNLM"/>
    </source>
</evidence>